<name>A0A836G5G1_9TRYP</name>
<gene>
    <name evidence="2" type="ORF">LSCM1_00864</name>
</gene>
<dbReference type="GeneID" id="92511009"/>
<accession>A0A836G5G1</accession>
<dbReference type="EMBL" id="JAFEUZ010000035">
    <property type="protein sequence ID" value="KAG5466694.1"/>
    <property type="molecule type" value="Genomic_DNA"/>
</dbReference>
<evidence type="ECO:0000313" key="2">
    <source>
        <dbReference type="EMBL" id="KAG5466694.1"/>
    </source>
</evidence>
<evidence type="ECO:0000313" key="3">
    <source>
        <dbReference type="Proteomes" id="UP000673552"/>
    </source>
</evidence>
<dbReference type="Proteomes" id="UP000673552">
    <property type="component" value="Unassembled WGS sequence"/>
</dbReference>
<dbReference type="AlphaFoldDB" id="A0A836G5G1"/>
<feature type="region of interest" description="Disordered" evidence="1">
    <location>
        <begin position="117"/>
        <end position="223"/>
    </location>
</feature>
<comment type="caution">
    <text evidence="2">The sequence shown here is derived from an EMBL/GenBank/DDBJ whole genome shotgun (WGS) entry which is preliminary data.</text>
</comment>
<proteinExistence type="predicted"/>
<feature type="compositionally biased region" description="Basic and acidic residues" evidence="1">
    <location>
        <begin position="143"/>
        <end position="181"/>
    </location>
</feature>
<reference evidence="3" key="2">
    <citation type="journal article" date="2021" name="Sci. Data">
        <title>Chromosome-scale genome sequencing, assembly and annotation of six genomes from subfamily Leishmaniinae.</title>
        <authorList>
            <person name="Almutairi H."/>
            <person name="Urbaniak M.D."/>
            <person name="Bates M.D."/>
            <person name="Jariyapan N."/>
            <person name="Kwakye-Nuako G."/>
            <person name="Thomaz Soccol V."/>
            <person name="Al-Salem W.S."/>
            <person name="Dillon R.J."/>
            <person name="Bates P.A."/>
            <person name="Gatherer D."/>
        </authorList>
    </citation>
    <scope>NUCLEOTIDE SEQUENCE [LARGE SCALE GENOMIC DNA]</scope>
</reference>
<evidence type="ECO:0000256" key="1">
    <source>
        <dbReference type="SAM" id="MobiDB-lite"/>
    </source>
</evidence>
<protein>
    <submittedName>
        <fullName evidence="2">Uncharacterized protein</fullName>
    </submittedName>
</protein>
<reference evidence="3" key="1">
    <citation type="journal article" date="2021" name="Microbiol. Resour. Announc.">
        <title>LGAAP: Leishmaniinae Genome Assembly and Annotation Pipeline.</title>
        <authorList>
            <person name="Almutairi H."/>
            <person name="Urbaniak M.D."/>
            <person name="Bates M.D."/>
            <person name="Jariyapan N."/>
            <person name="Kwakye-Nuako G."/>
            <person name="Thomaz-Soccol V."/>
            <person name="Al-Salem W.S."/>
            <person name="Dillon R.J."/>
            <person name="Bates P.A."/>
            <person name="Gatherer D."/>
        </authorList>
    </citation>
    <scope>NUCLEOTIDE SEQUENCE [LARGE SCALE GENOMIC DNA]</scope>
</reference>
<keyword evidence="3" id="KW-1185">Reference proteome</keyword>
<dbReference type="OrthoDB" id="266808at2759"/>
<dbReference type="KEGG" id="lmat:92511009"/>
<dbReference type="RefSeq" id="XP_067174602.1">
    <property type="nucleotide sequence ID" value="XM_067318497.1"/>
</dbReference>
<sequence>MLSTLSLKRRQRRVTTLLVVASLALLLVCVARPAASARKVHPAVDESKDPYAYLNMLNEMDLQQMLHEKTHGQVQVSAFRNKEELIAAVRKIEEREDAEASFDARVTAAMERKAALAQQQRGVEAAPAKADSEVPSLSSGRHQRTDAKSNTKDTTEQTSKKKAVHLMDRDERSSIGGESHRQGKGYATAAAAAGAGGYAGAQREPTERRSSQGHELQVLYCTG</sequence>
<organism evidence="2 3">
    <name type="scientific">Leishmania martiniquensis</name>
    <dbReference type="NCBI Taxonomy" id="1580590"/>
    <lineage>
        <taxon>Eukaryota</taxon>
        <taxon>Discoba</taxon>
        <taxon>Euglenozoa</taxon>
        <taxon>Kinetoplastea</taxon>
        <taxon>Metakinetoplastina</taxon>
        <taxon>Trypanosomatida</taxon>
        <taxon>Trypanosomatidae</taxon>
        <taxon>Leishmaniinae</taxon>
        <taxon>Leishmania</taxon>
    </lineage>
</organism>